<dbReference type="SUPFAM" id="SSF51366">
    <property type="entry name" value="Ribulose-phoshate binding barrel"/>
    <property type="match status" value="1"/>
</dbReference>
<dbReference type="PANTHER" id="PTHR43406">
    <property type="entry name" value="TRYPTOPHAN SYNTHASE, ALPHA CHAIN"/>
    <property type="match status" value="1"/>
</dbReference>
<dbReference type="Gene3D" id="3.20.20.70">
    <property type="entry name" value="Aldolase class I"/>
    <property type="match status" value="1"/>
</dbReference>
<reference evidence="10 11" key="1">
    <citation type="submission" date="2019-07" db="EMBL/GenBank/DDBJ databases">
        <title>Lentzea xizangensis sp. nov., isolated from Qinghai-Tibetan Plateau Soils.</title>
        <authorList>
            <person name="Huang J."/>
        </authorList>
    </citation>
    <scope>NUCLEOTIDE SEQUENCE [LARGE SCALE GENOMIC DNA]</scope>
    <source>
        <strain evidence="10 11">FXJ1.1311</strain>
    </source>
</reference>
<dbReference type="AlphaFoldDB" id="A0A563EML3"/>
<evidence type="ECO:0000256" key="8">
    <source>
        <dbReference type="ARBA" id="ARBA00049047"/>
    </source>
</evidence>
<organism evidence="10 11">
    <name type="scientific">Lentzea tibetensis</name>
    <dbReference type="NCBI Taxonomy" id="2591470"/>
    <lineage>
        <taxon>Bacteria</taxon>
        <taxon>Bacillati</taxon>
        <taxon>Actinomycetota</taxon>
        <taxon>Actinomycetes</taxon>
        <taxon>Pseudonocardiales</taxon>
        <taxon>Pseudonocardiaceae</taxon>
        <taxon>Lentzea</taxon>
    </lineage>
</organism>
<evidence type="ECO:0000256" key="3">
    <source>
        <dbReference type="ARBA" id="ARBA00012043"/>
    </source>
</evidence>
<keyword evidence="6" id="KW-0057">Aromatic amino acid biosynthesis</keyword>
<evidence type="ECO:0000256" key="6">
    <source>
        <dbReference type="ARBA" id="ARBA00023141"/>
    </source>
</evidence>
<evidence type="ECO:0000313" key="11">
    <source>
        <dbReference type="Proteomes" id="UP000316639"/>
    </source>
</evidence>
<dbReference type="Pfam" id="PF00290">
    <property type="entry name" value="Trp_syntA"/>
    <property type="match status" value="1"/>
</dbReference>
<keyword evidence="11" id="KW-1185">Reference proteome</keyword>
<evidence type="ECO:0000256" key="7">
    <source>
        <dbReference type="ARBA" id="ARBA00023239"/>
    </source>
</evidence>
<dbReference type="EMBL" id="VOBR01000020">
    <property type="protein sequence ID" value="TWP48428.1"/>
    <property type="molecule type" value="Genomic_DNA"/>
</dbReference>
<dbReference type="CDD" id="cd04724">
    <property type="entry name" value="Tryptophan_synthase_alpha"/>
    <property type="match status" value="1"/>
</dbReference>
<name>A0A563EML3_9PSEU</name>
<evidence type="ECO:0000256" key="1">
    <source>
        <dbReference type="ARBA" id="ARBA00004733"/>
    </source>
</evidence>
<comment type="pathway">
    <text evidence="1">Amino-acid biosynthesis; L-tryptophan biosynthesis; L-tryptophan from chorismate: step 5/5.</text>
</comment>
<dbReference type="NCBIfam" id="TIGR00262">
    <property type="entry name" value="trpA"/>
    <property type="match status" value="1"/>
</dbReference>
<dbReference type="Proteomes" id="UP000316639">
    <property type="component" value="Unassembled WGS sequence"/>
</dbReference>
<evidence type="ECO:0000256" key="4">
    <source>
        <dbReference type="ARBA" id="ARBA00022605"/>
    </source>
</evidence>
<dbReference type="PANTHER" id="PTHR43406:SF1">
    <property type="entry name" value="TRYPTOPHAN SYNTHASE ALPHA CHAIN, CHLOROPLASTIC"/>
    <property type="match status" value="1"/>
</dbReference>
<dbReference type="GO" id="GO:0004834">
    <property type="term" value="F:tryptophan synthase activity"/>
    <property type="evidence" value="ECO:0007669"/>
    <property type="project" value="UniProtKB-EC"/>
</dbReference>
<sequence length="254" mass="27292">MADRFFDGADPGLVLFLNAGDPPLPVLRDVVQMLDDQRVDCLELAVPFPDSFTDGPVVRRSAQRALDQGVDLPAVLEFLDATPRKHLRIALLADWSHTVKPTPIGDFVARVADSAADALLVHGLPPRLRSGYYAQAAEHAVPLVTTCYPGSSDEVRRESAHHASAYLYLVAHYGRSGSRPATGFDALRDPIAKLRTETTAPIAVGFGARTRQDVVAIHAAGADAVVIGSGAVEQVESDPVGNLSRFVHTTKEER</sequence>
<evidence type="ECO:0000256" key="9">
    <source>
        <dbReference type="RuleBase" id="RU003662"/>
    </source>
</evidence>
<gene>
    <name evidence="10" type="primary">trpA</name>
    <name evidence="10" type="ORF">FKR81_27945</name>
</gene>
<evidence type="ECO:0000256" key="5">
    <source>
        <dbReference type="ARBA" id="ARBA00022822"/>
    </source>
</evidence>
<dbReference type="UniPathway" id="UPA00035">
    <property type="reaction ID" value="UER00044"/>
</dbReference>
<evidence type="ECO:0000313" key="10">
    <source>
        <dbReference type="EMBL" id="TWP48428.1"/>
    </source>
</evidence>
<accession>A0A563EML3</accession>
<keyword evidence="5" id="KW-0822">Tryptophan biosynthesis</keyword>
<dbReference type="GO" id="GO:0005829">
    <property type="term" value="C:cytosol"/>
    <property type="evidence" value="ECO:0007669"/>
    <property type="project" value="TreeGrafter"/>
</dbReference>
<evidence type="ECO:0000256" key="2">
    <source>
        <dbReference type="ARBA" id="ARBA00011270"/>
    </source>
</evidence>
<proteinExistence type="inferred from homology"/>
<comment type="catalytic activity">
    <reaction evidence="8">
        <text>(1S,2R)-1-C-(indol-3-yl)glycerol 3-phosphate + L-serine = D-glyceraldehyde 3-phosphate + L-tryptophan + H2O</text>
        <dbReference type="Rhea" id="RHEA:10532"/>
        <dbReference type="ChEBI" id="CHEBI:15377"/>
        <dbReference type="ChEBI" id="CHEBI:33384"/>
        <dbReference type="ChEBI" id="CHEBI:57912"/>
        <dbReference type="ChEBI" id="CHEBI:58866"/>
        <dbReference type="ChEBI" id="CHEBI:59776"/>
        <dbReference type="EC" id="4.2.1.20"/>
    </reaction>
</comment>
<comment type="subunit">
    <text evidence="2">Tetramer of two alpha and two beta chains.</text>
</comment>
<keyword evidence="7 10" id="KW-0456">Lyase</keyword>
<dbReference type="EC" id="4.2.1.20" evidence="3"/>
<comment type="caution">
    <text evidence="10">The sequence shown here is derived from an EMBL/GenBank/DDBJ whole genome shotgun (WGS) entry which is preliminary data.</text>
</comment>
<dbReference type="InterPro" id="IPR013785">
    <property type="entry name" value="Aldolase_TIM"/>
</dbReference>
<comment type="similarity">
    <text evidence="9">Belongs to the TrpA family.</text>
</comment>
<protein>
    <recommendedName>
        <fullName evidence="3">tryptophan synthase</fullName>
        <ecNumber evidence="3">4.2.1.20</ecNumber>
    </recommendedName>
</protein>
<dbReference type="InterPro" id="IPR011060">
    <property type="entry name" value="RibuloseP-bd_barrel"/>
</dbReference>
<dbReference type="RefSeq" id="WP_146356138.1">
    <property type="nucleotide sequence ID" value="NZ_VOBR01000020.1"/>
</dbReference>
<keyword evidence="4" id="KW-0028">Amino-acid biosynthesis</keyword>
<dbReference type="InterPro" id="IPR002028">
    <property type="entry name" value="Trp_synthase_suA"/>
</dbReference>
<dbReference type="OrthoDB" id="5146712at2"/>